<dbReference type="AlphaFoldDB" id="A0A7D8UXA7"/>
<keyword evidence="4" id="KW-0804">Transcription</keyword>
<keyword evidence="8" id="KW-1185">Reference proteome</keyword>
<protein>
    <recommendedName>
        <fullName evidence="9">Transcription factor domain-containing protein</fullName>
    </recommendedName>
</protein>
<dbReference type="GO" id="GO:0000976">
    <property type="term" value="F:transcription cis-regulatory region binding"/>
    <property type="evidence" value="ECO:0007669"/>
    <property type="project" value="TreeGrafter"/>
</dbReference>
<evidence type="ECO:0000256" key="4">
    <source>
        <dbReference type="ARBA" id="ARBA00023163"/>
    </source>
</evidence>
<proteinExistence type="predicted"/>
<keyword evidence="5" id="KW-0539">Nucleus</keyword>
<organism evidence="7 8">
    <name type="scientific">Vanrija humicola</name>
    <name type="common">Yeast</name>
    <name type="synonym">Cryptococcus humicola</name>
    <dbReference type="NCBI Taxonomy" id="5417"/>
    <lineage>
        <taxon>Eukaryota</taxon>
        <taxon>Fungi</taxon>
        <taxon>Dikarya</taxon>
        <taxon>Basidiomycota</taxon>
        <taxon>Agaricomycotina</taxon>
        <taxon>Tremellomycetes</taxon>
        <taxon>Trichosporonales</taxon>
        <taxon>Trichosporonaceae</taxon>
        <taxon>Vanrija</taxon>
    </lineage>
</organism>
<reference evidence="7 8" key="1">
    <citation type="journal article" date="2019" name="PLoS Genet.">
        <title>Convergent evolution of linked mating-type loci in basidiomycete fungi.</title>
        <authorList>
            <person name="Sun S."/>
            <person name="Coelho M.A."/>
            <person name="Heitman J."/>
            <person name="Nowrousian M."/>
        </authorList>
    </citation>
    <scope>NUCLEOTIDE SEQUENCE [LARGE SCALE GENOMIC DNA]</scope>
    <source>
        <strain evidence="7 8">CBS 4282</strain>
    </source>
</reference>
<dbReference type="InterPro" id="IPR051089">
    <property type="entry name" value="prtT"/>
</dbReference>
<dbReference type="PANTHER" id="PTHR31845:SF17">
    <property type="entry name" value="ZN(II)2CYS6 TRANSCRIPTION FACTOR (EUROFUNG)"/>
    <property type="match status" value="1"/>
</dbReference>
<dbReference type="EMBL" id="QKWK01000016">
    <property type="protein sequence ID" value="TXT04317.1"/>
    <property type="molecule type" value="Genomic_DNA"/>
</dbReference>
<evidence type="ECO:0000256" key="1">
    <source>
        <dbReference type="ARBA" id="ARBA00004123"/>
    </source>
</evidence>
<evidence type="ECO:0000256" key="3">
    <source>
        <dbReference type="ARBA" id="ARBA00023125"/>
    </source>
</evidence>
<evidence type="ECO:0000256" key="6">
    <source>
        <dbReference type="SAM" id="MobiDB-lite"/>
    </source>
</evidence>
<evidence type="ECO:0000256" key="5">
    <source>
        <dbReference type="ARBA" id="ARBA00023242"/>
    </source>
</evidence>
<keyword evidence="3" id="KW-0238">DNA-binding</keyword>
<feature type="compositionally biased region" description="Low complexity" evidence="6">
    <location>
        <begin position="349"/>
        <end position="369"/>
    </location>
</feature>
<accession>A0A7D8UXA7</accession>
<dbReference type="CDD" id="cd12148">
    <property type="entry name" value="fungal_TF_MHR"/>
    <property type="match status" value="1"/>
</dbReference>
<dbReference type="Proteomes" id="UP000473826">
    <property type="component" value="Unassembled WGS sequence"/>
</dbReference>
<evidence type="ECO:0000313" key="7">
    <source>
        <dbReference type="EMBL" id="TXT04317.1"/>
    </source>
</evidence>
<sequence>MIGIGCKIRDSGKQASDLQKKLKGHAESIGMNTLFTPVAQIEVLQGMILLASWGDTSWRPGGHAVRMGMDMGLYRCLPYLAQCGMGSGKPASELQEERPLVVGARCWLSLYKTEFEMAFNLGRPALFAAEDTIKHCRWFLEHPLSIQSDVRLVSTCELLTLRIPMHQPFSIWPSATRIPDIDDRIQEANDSFVTWFKHWDEHFKIGVAKTSFMRESLLTQYSHAVLHTNCRILHGVRSRRDLSLLSERRIDQLKHALHCAETLVSMPLRSVGYKANFTKANHYTHVGVAFAARLMIRLASLMPEAVGDLAQIADDLEAVTDLLAAVPGYQFAQQIRDLIQRARRKHILPPATKSSTTSPASGSAPPGGATAAEKGFPLDFFYAEQLFSTVPDLQAVVEPVYNLDSWFPYPALDSDGSINIGIQSGQPGTQLNQDLASGGRMIW</sequence>
<comment type="caution">
    <text evidence="7">The sequence shown here is derived from an EMBL/GenBank/DDBJ whole genome shotgun (WGS) entry which is preliminary data.</text>
</comment>
<dbReference type="GO" id="GO:0000981">
    <property type="term" value="F:DNA-binding transcription factor activity, RNA polymerase II-specific"/>
    <property type="evidence" value="ECO:0007669"/>
    <property type="project" value="TreeGrafter"/>
</dbReference>
<keyword evidence="2" id="KW-0805">Transcription regulation</keyword>
<feature type="region of interest" description="Disordered" evidence="6">
    <location>
        <begin position="348"/>
        <end position="369"/>
    </location>
</feature>
<evidence type="ECO:0008006" key="9">
    <source>
        <dbReference type="Google" id="ProtNLM"/>
    </source>
</evidence>
<evidence type="ECO:0000256" key="2">
    <source>
        <dbReference type="ARBA" id="ARBA00023015"/>
    </source>
</evidence>
<evidence type="ECO:0000313" key="8">
    <source>
        <dbReference type="Proteomes" id="UP000473826"/>
    </source>
</evidence>
<dbReference type="OrthoDB" id="4454541at2759"/>
<gene>
    <name evidence="7" type="ORF">VHUM_04204</name>
</gene>
<name>A0A7D8UXA7_VANHU</name>
<dbReference type="GO" id="GO:0005634">
    <property type="term" value="C:nucleus"/>
    <property type="evidence" value="ECO:0007669"/>
    <property type="project" value="UniProtKB-SubCell"/>
</dbReference>
<comment type="subcellular location">
    <subcellularLocation>
        <location evidence="1">Nucleus</location>
    </subcellularLocation>
</comment>
<dbReference type="PANTHER" id="PTHR31845">
    <property type="entry name" value="FINGER DOMAIN PROTEIN, PUTATIVE-RELATED"/>
    <property type="match status" value="1"/>
</dbReference>